<reference evidence="1 2" key="1">
    <citation type="submission" date="2006-08" db="EMBL/GenBank/DDBJ databases">
        <title>Complete sequence of Maricaulis maris MCS10.</title>
        <authorList>
            <consortium name="US DOE Joint Genome Institute"/>
            <person name="Copeland A."/>
            <person name="Lucas S."/>
            <person name="Lapidus A."/>
            <person name="Barry K."/>
            <person name="Detter J.C."/>
            <person name="Glavina del Rio T."/>
            <person name="Hammon N."/>
            <person name="Israni S."/>
            <person name="Dalin E."/>
            <person name="Tice H."/>
            <person name="Pitluck S."/>
            <person name="Saunders E."/>
            <person name="Brettin T."/>
            <person name="Bruce D."/>
            <person name="Han C."/>
            <person name="Tapia R."/>
            <person name="Gilna P."/>
            <person name="Schmutz J."/>
            <person name="Larimer F."/>
            <person name="Land M."/>
            <person name="Hauser L."/>
            <person name="Kyrpides N."/>
            <person name="Mikhailova N."/>
            <person name="Viollier P."/>
            <person name="Stephens C."/>
            <person name="Richardson P."/>
        </authorList>
    </citation>
    <scope>NUCLEOTIDE SEQUENCE [LARGE SCALE GENOMIC DNA]</scope>
    <source>
        <strain evidence="1 2">MCS10</strain>
    </source>
</reference>
<accession>Q0ARP0</accession>
<dbReference type="InterPro" id="IPR012292">
    <property type="entry name" value="Globin/Proto"/>
</dbReference>
<dbReference type="HOGENOM" id="CLU_104957_1_0_5"/>
<keyword evidence="2" id="KW-1185">Reference proteome</keyword>
<dbReference type="CDD" id="cd08916">
    <property type="entry name" value="TrHb3_P"/>
    <property type="match status" value="1"/>
</dbReference>
<dbReference type="eggNOG" id="COG2346">
    <property type="taxonomic scope" value="Bacteria"/>
</dbReference>
<proteinExistence type="predicted"/>
<gene>
    <name evidence="1" type="ordered locus">Mmar10_0754</name>
</gene>
<protein>
    <submittedName>
        <fullName evidence="1">Truncated hemoglobin-like protein</fullName>
    </submittedName>
</protein>
<dbReference type="Gene3D" id="1.10.490.10">
    <property type="entry name" value="Globins"/>
    <property type="match status" value="1"/>
</dbReference>
<dbReference type="Proteomes" id="UP000001964">
    <property type="component" value="Chromosome"/>
</dbReference>
<evidence type="ECO:0000313" key="1">
    <source>
        <dbReference type="EMBL" id="ABI65047.1"/>
    </source>
</evidence>
<dbReference type="OrthoDB" id="25954at2"/>
<dbReference type="SUPFAM" id="SSF46458">
    <property type="entry name" value="Globin-like"/>
    <property type="match status" value="1"/>
</dbReference>
<dbReference type="AlphaFoldDB" id="Q0ARP0"/>
<dbReference type="GO" id="GO:0019825">
    <property type="term" value="F:oxygen binding"/>
    <property type="evidence" value="ECO:0007669"/>
    <property type="project" value="InterPro"/>
</dbReference>
<organism evidence="1 2">
    <name type="scientific">Maricaulis maris (strain MCS10)</name>
    <name type="common">Caulobacter maris</name>
    <dbReference type="NCBI Taxonomy" id="394221"/>
    <lineage>
        <taxon>Bacteria</taxon>
        <taxon>Pseudomonadati</taxon>
        <taxon>Pseudomonadota</taxon>
        <taxon>Alphaproteobacteria</taxon>
        <taxon>Maricaulales</taxon>
        <taxon>Maricaulaceae</taxon>
        <taxon>Maricaulis</taxon>
    </lineage>
</organism>
<dbReference type="EMBL" id="CP000449">
    <property type="protein sequence ID" value="ABI65047.1"/>
    <property type="molecule type" value="Genomic_DNA"/>
</dbReference>
<dbReference type="KEGG" id="mmr:Mmar10_0754"/>
<dbReference type="InterPro" id="IPR009050">
    <property type="entry name" value="Globin-like_sf"/>
</dbReference>
<name>Q0ARP0_MARMM</name>
<dbReference type="GO" id="GO:0020037">
    <property type="term" value="F:heme binding"/>
    <property type="evidence" value="ECO:0007669"/>
    <property type="project" value="InterPro"/>
</dbReference>
<dbReference type="RefSeq" id="WP_011642694.1">
    <property type="nucleotide sequence ID" value="NC_008347.1"/>
</dbReference>
<evidence type="ECO:0000313" key="2">
    <source>
        <dbReference type="Proteomes" id="UP000001964"/>
    </source>
</evidence>
<dbReference type="STRING" id="394221.Mmar10_0754"/>
<sequence>MSSPIQVRVTEARLAARAEAEAMEITQGLISDLVETFYGHIRADDMLGPVFAGAIPGEWGPHLATMKSFWSAIIFHDGGYAGRPMPAHVKLKEQISPAHFERWLGLFGETLDEIGATPAAKAAFLERANRIAASFQAHLFYDPYENA</sequence>